<dbReference type="InterPro" id="IPR000270">
    <property type="entry name" value="PB1_dom"/>
</dbReference>
<protein>
    <recommendedName>
        <fullName evidence="6">PDZ domain-containing protein</fullName>
    </recommendedName>
</protein>
<evidence type="ECO:0008006" key="6">
    <source>
        <dbReference type="Google" id="ProtNLM"/>
    </source>
</evidence>
<dbReference type="Pfam" id="PF00595">
    <property type="entry name" value="PDZ"/>
    <property type="match status" value="1"/>
</dbReference>
<reference evidence="3 5" key="2">
    <citation type="journal article" date="2013" name="Nature">
        <title>Insights into bilaterian evolution from three spiralian genomes.</title>
        <authorList>
            <person name="Simakov O."/>
            <person name="Marletaz F."/>
            <person name="Cho S.J."/>
            <person name="Edsinger-Gonzales E."/>
            <person name="Havlak P."/>
            <person name="Hellsten U."/>
            <person name="Kuo D.H."/>
            <person name="Larsson T."/>
            <person name="Lv J."/>
            <person name="Arendt D."/>
            <person name="Savage R."/>
            <person name="Osoegawa K."/>
            <person name="de Jong P."/>
            <person name="Grimwood J."/>
            <person name="Chapman J.A."/>
            <person name="Shapiro H."/>
            <person name="Aerts A."/>
            <person name="Otillar R.P."/>
            <person name="Terry A.Y."/>
            <person name="Boore J.L."/>
            <person name="Grigoriev I.V."/>
            <person name="Lindberg D.R."/>
            <person name="Seaver E.C."/>
            <person name="Weisblat D.A."/>
            <person name="Putnam N.H."/>
            <person name="Rokhsar D.S."/>
        </authorList>
    </citation>
    <scope>NUCLEOTIDE SEQUENCE</scope>
</reference>
<evidence type="ECO:0000259" key="2">
    <source>
        <dbReference type="PROSITE" id="PS51745"/>
    </source>
</evidence>
<accession>T1EE06</accession>
<feature type="domain" description="PB1" evidence="2">
    <location>
        <begin position="24"/>
        <end position="104"/>
    </location>
</feature>
<dbReference type="PROSITE" id="PS51745">
    <property type="entry name" value="PB1"/>
    <property type="match status" value="1"/>
</dbReference>
<dbReference type="PROSITE" id="PS50106">
    <property type="entry name" value="PDZ"/>
    <property type="match status" value="1"/>
</dbReference>
<dbReference type="SMART" id="SM00228">
    <property type="entry name" value="PDZ"/>
    <property type="match status" value="1"/>
</dbReference>
<feature type="domain" description="PDZ" evidence="1">
    <location>
        <begin position="164"/>
        <end position="258"/>
    </location>
</feature>
<dbReference type="EnsemblMetazoa" id="HelroT106160">
    <property type="protein sequence ID" value="HelroP106160"/>
    <property type="gene ID" value="HelroG106160"/>
</dbReference>
<dbReference type="OrthoDB" id="5868434at2759"/>
<dbReference type="InterPro" id="IPR051741">
    <property type="entry name" value="PAR6_homolog"/>
</dbReference>
<dbReference type="SUPFAM" id="SSF54277">
    <property type="entry name" value="CAD &amp; PB1 domains"/>
    <property type="match status" value="1"/>
</dbReference>
<dbReference type="Pfam" id="PF00564">
    <property type="entry name" value="PB1"/>
    <property type="match status" value="1"/>
</dbReference>
<dbReference type="KEGG" id="hro:HELRODRAFT_106160"/>
<dbReference type="GO" id="GO:0007098">
    <property type="term" value="P:centrosome cycle"/>
    <property type="evidence" value="ECO:0000318"/>
    <property type="project" value="GO_Central"/>
</dbReference>
<dbReference type="InParanoid" id="T1EE06"/>
<organism evidence="4 5">
    <name type="scientific">Helobdella robusta</name>
    <name type="common">Californian leech</name>
    <dbReference type="NCBI Taxonomy" id="6412"/>
    <lineage>
        <taxon>Eukaryota</taxon>
        <taxon>Metazoa</taxon>
        <taxon>Spiralia</taxon>
        <taxon>Lophotrochozoa</taxon>
        <taxon>Annelida</taxon>
        <taxon>Clitellata</taxon>
        <taxon>Hirudinea</taxon>
        <taxon>Rhynchobdellida</taxon>
        <taxon>Glossiphoniidae</taxon>
        <taxon>Helobdella</taxon>
    </lineage>
</organism>
<evidence type="ECO:0000313" key="4">
    <source>
        <dbReference type="EnsemblMetazoa" id="HelroP106160"/>
    </source>
</evidence>
<dbReference type="CTD" id="20194808"/>
<dbReference type="CDD" id="cd06718">
    <property type="entry name" value="PDZ_Par6-like"/>
    <property type="match status" value="1"/>
</dbReference>
<evidence type="ECO:0000313" key="5">
    <source>
        <dbReference type="Proteomes" id="UP000015101"/>
    </source>
</evidence>
<dbReference type="GeneID" id="20194808"/>
<proteinExistence type="predicted"/>
<dbReference type="Gene3D" id="2.30.42.10">
    <property type="match status" value="1"/>
</dbReference>
<dbReference type="Proteomes" id="UP000015101">
    <property type="component" value="Unassembled WGS sequence"/>
</dbReference>
<dbReference type="InterPro" id="IPR001478">
    <property type="entry name" value="PDZ"/>
</dbReference>
<dbReference type="InterPro" id="IPR036034">
    <property type="entry name" value="PDZ_sf"/>
</dbReference>
<dbReference type="EMBL" id="AMQM01000642">
    <property type="status" value="NOT_ANNOTATED_CDS"/>
    <property type="molecule type" value="Genomic_DNA"/>
</dbReference>
<dbReference type="SUPFAM" id="SSF50156">
    <property type="entry name" value="PDZ domain-like"/>
    <property type="match status" value="1"/>
</dbReference>
<gene>
    <name evidence="4" type="primary">20194808</name>
    <name evidence="3" type="ORF">HELRODRAFT_106160</name>
</gene>
<dbReference type="Gene3D" id="3.10.20.90">
    <property type="entry name" value="Phosphatidylinositol 3-kinase Catalytic Subunit, Chain A, domain 1"/>
    <property type="match status" value="1"/>
</dbReference>
<evidence type="ECO:0000259" key="1">
    <source>
        <dbReference type="PROSITE" id="PS50106"/>
    </source>
</evidence>
<dbReference type="RefSeq" id="XP_009015900.1">
    <property type="nucleotide sequence ID" value="XM_009017652.1"/>
</dbReference>
<dbReference type="SMART" id="SM00666">
    <property type="entry name" value="PB1"/>
    <property type="match status" value="1"/>
</dbReference>
<reference evidence="4" key="3">
    <citation type="submission" date="2015-06" db="UniProtKB">
        <authorList>
            <consortium name="EnsemblMetazoa"/>
        </authorList>
    </citation>
    <scope>IDENTIFICATION</scope>
</reference>
<dbReference type="InterPro" id="IPR053793">
    <property type="entry name" value="PB1-like"/>
</dbReference>
<dbReference type="EMBL" id="KB096324">
    <property type="protein sequence ID" value="ESO06532.1"/>
    <property type="molecule type" value="Genomic_DNA"/>
</dbReference>
<name>T1EE06_HELRO</name>
<dbReference type="FunCoup" id="T1EE06">
    <property type="interactions" value="308"/>
</dbReference>
<dbReference type="OMA" id="SQGSPCW"/>
<dbReference type="FunFam" id="3.10.20.90:FF:000031">
    <property type="entry name" value="Partitioning defective 6 homolog alpha"/>
    <property type="match status" value="1"/>
</dbReference>
<dbReference type="eggNOG" id="KOG3606">
    <property type="taxonomic scope" value="Eukaryota"/>
</dbReference>
<keyword evidence="5" id="KW-1185">Reference proteome</keyword>
<dbReference type="STRING" id="6412.T1EE06"/>
<dbReference type="AlphaFoldDB" id="T1EE06"/>
<reference evidence="5" key="1">
    <citation type="submission" date="2012-12" db="EMBL/GenBank/DDBJ databases">
        <authorList>
            <person name="Hellsten U."/>
            <person name="Grimwood J."/>
            <person name="Chapman J.A."/>
            <person name="Shapiro H."/>
            <person name="Aerts A."/>
            <person name="Otillar R.P."/>
            <person name="Terry A.Y."/>
            <person name="Boore J.L."/>
            <person name="Simakov O."/>
            <person name="Marletaz F."/>
            <person name="Cho S.-J."/>
            <person name="Edsinger-Gonzales E."/>
            <person name="Havlak P."/>
            <person name="Kuo D.-H."/>
            <person name="Larsson T."/>
            <person name="Lv J."/>
            <person name="Arendt D."/>
            <person name="Savage R."/>
            <person name="Osoegawa K."/>
            <person name="de Jong P."/>
            <person name="Lindberg D.R."/>
            <person name="Seaver E.C."/>
            <person name="Weisblat D.A."/>
            <person name="Putnam N.H."/>
            <person name="Grigoriev I.V."/>
            <person name="Rokhsar D.S."/>
        </authorList>
    </citation>
    <scope>NUCLEOTIDE SEQUENCE</scope>
</reference>
<dbReference type="PANTHER" id="PTHR14102:SF11">
    <property type="entry name" value="LD29223P"/>
    <property type="match status" value="1"/>
</dbReference>
<dbReference type="HOGENOM" id="CLU_040653_0_1_1"/>
<dbReference type="PANTHER" id="PTHR14102">
    <property type="entry name" value="PAR-6-RELATED"/>
    <property type="match status" value="1"/>
</dbReference>
<sequence>MFTFLESSTLSRKMKLAARMETGLLEIKSKFDAEFRRFSIDLKKDWSLESFQNFVRDVHRLHNIPFDLTYTDHEGDLLPLNNEENFHHALNVCRPLLRLVVQHKGSLQYGYGTVAHGRKNIISRLLEGDHQVKNYPCKNISQPENFRCVSAIIDVDILPATQRRVKLMKSQSDKPLGFFVRDGYSIHPTSTGQLERIPGIFISRLVPGGLAASTGLLAVNDEVLEVNGIEVAGKTLDQVTDMMVANSSNLIITIKPCNQHTNIKMN</sequence>
<evidence type="ECO:0000313" key="3">
    <source>
        <dbReference type="EMBL" id="ESO06532.1"/>
    </source>
</evidence>